<dbReference type="AlphaFoldDB" id="A0A1F8CS71"/>
<evidence type="ECO:0000256" key="1">
    <source>
        <dbReference type="SAM" id="MobiDB-lite"/>
    </source>
</evidence>
<accession>A0A1F8CS71</accession>
<name>A0A1F8CS71_9BACT</name>
<dbReference type="Proteomes" id="UP000178999">
    <property type="component" value="Unassembled WGS sequence"/>
</dbReference>
<dbReference type="STRING" id="1802538.A2382_02805"/>
<evidence type="ECO:0000313" key="3">
    <source>
        <dbReference type="Proteomes" id="UP000178999"/>
    </source>
</evidence>
<dbReference type="EMBL" id="MGHY01000019">
    <property type="protein sequence ID" value="OGM79140.1"/>
    <property type="molecule type" value="Genomic_DNA"/>
</dbReference>
<feature type="compositionally biased region" description="Basic and acidic residues" evidence="1">
    <location>
        <begin position="64"/>
        <end position="85"/>
    </location>
</feature>
<reference evidence="2 3" key="1">
    <citation type="journal article" date="2016" name="Nat. Commun.">
        <title>Thousands of microbial genomes shed light on interconnected biogeochemical processes in an aquifer system.</title>
        <authorList>
            <person name="Anantharaman K."/>
            <person name="Brown C.T."/>
            <person name="Hug L.A."/>
            <person name="Sharon I."/>
            <person name="Castelle C.J."/>
            <person name="Probst A.J."/>
            <person name="Thomas B.C."/>
            <person name="Singh A."/>
            <person name="Wilkins M.J."/>
            <person name="Karaoz U."/>
            <person name="Brodie E.L."/>
            <person name="Williams K.H."/>
            <person name="Hubbard S.S."/>
            <person name="Banfield J.F."/>
        </authorList>
    </citation>
    <scope>NUCLEOTIDE SEQUENCE [LARGE SCALE GENOMIC DNA]</scope>
</reference>
<evidence type="ECO:0000313" key="2">
    <source>
        <dbReference type="EMBL" id="OGM79140.1"/>
    </source>
</evidence>
<sequence>MTGEIDSTAWEKVKRALASRFRGGITRVGSVYDDVTLETQLDQNEVRLRKSIFKGEKVETKDPFLKPDWEADKSPAPLDQKHKIESPYPKKAKD</sequence>
<gene>
    <name evidence="2" type="ORF">A2382_02805</name>
</gene>
<proteinExistence type="predicted"/>
<protein>
    <submittedName>
        <fullName evidence="2">Uncharacterized protein</fullName>
    </submittedName>
</protein>
<comment type="caution">
    <text evidence="2">The sequence shown here is derived from an EMBL/GenBank/DDBJ whole genome shotgun (WGS) entry which is preliminary data.</text>
</comment>
<organism evidence="2 3">
    <name type="scientific">Candidatus Woesebacteria bacterium RIFOXYB1_FULL_38_16</name>
    <dbReference type="NCBI Taxonomy" id="1802538"/>
    <lineage>
        <taxon>Bacteria</taxon>
        <taxon>Candidatus Woeseibacteriota</taxon>
    </lineage>
</organism>
<feature type="region of interest" description="Disordered" evidence="1">
    <location>
        <begin position="64"/>
        <end position="94"/>
    </location>
</feature>